<evidence type="ECO:0000256" key="2">
    <source>
        <dbReference type="ARBA" id="ARBA00008639"/>
    </source>
</evidence>
<dbReference type="Pfam" id="PF00291">
    <property type="entry name" value="PALP"/>
    <property type="match status" value="1"/>
</dbReference>
<dbReference type="Gene3D" id="3.40.50.1100">
    <property type="match status" value="2"/>
</dbReference>
<name>A0ABV9RMF5_9PSEU</name>
<evidence type="ECO:0000256" key="3">
    <source>
        <dbReference type="ARBA" id="ARBA00022898"/>
    </source>
</evidence>
<sequence>MTWLPRLPPRLLLGTLPTPLVDAPRLRAELGCGPLRIKRDDLAGFGIAGNKTRPLEYLLGDAQAHGVDVLVTGGGPDSNFVAAAAMAARVAGIACELVVWGGASLGPTPNLALAEAAGARLVPLGDDRRERVDVVVSERAAELRAAGRRPLAVPRGGSTPVGAAGFARAAAELLDQCVRLDGAFPASVVLPLGSGGSTAGLLVGLAAAGADTMVLAVSVSRPPEEITPTVLDLARACAAALGTAPPREDRLEVVDHRGPGFGRASAADRAAAATALCTEGLLLDDTYGAKAFAVALARLRAGLVHEGRPGPVVLWHTGGVASALTHLGEPVPATTGAP</sequence>
<keyword evidence="6" id="KW-1185">Reference proteome</keyword>
<comment type="similarity">
    <text evidence="2">Belongs to the ACC deaminase/D-cysteine desulfhydrase family.</text>
</comment>
<evidence type="ECO:0000313" key="5">
    <source>
        <dbReference type="EMBL" id="MFC4834689.1"/>
    </source>
</evidence>
<evidence type="ECO:0000259" key="4">
    <source>
        <dbReference type="Pfam" id="PF00291"/>
    </source>
</evidence>
<evidence type="ECO:0000256" key="1">
    <source>
        <dbReference type="ARBA" id="ARBA00001933"/>
    </source>
</evidence>
<protein>
    <submittedName>
        <fullName evidence="5">1-aminocyclopropane-1-carboxylate deaminase/D-cysteine desulfhydrase</fullName>
    </submittedName>
</protein>
<comment type="cofactor">
    <cofactor evidence="1">
        <name>pyridoxal 5'-phosphate</name>
        <dbReference type="ChEBI" id="CHEBI:597326"/>
    </cofactor>
</comment>
<comment type="caution">
    <text evidence="5">The sequence shown here is derived from an EMBL/GenBank/DDBJ whole genome shotgun (WGS) entry which is preliminary data.</text>
</comment>
<keyword evidence="3" id="KW-0663">Pyridoxal phosphate</keyword>
<dbReference type="SUPFAM" id="SSF53686">
    <property type="entry name" value="Tryptophan synthase beta subunit-like PLP-dependent enzymes"/>
    <property type="match status" value="1"/>
</dbReference>
<feature type="domain" description="Tryptophan synthase beta chain-like PALP" evidence="4">
    <location>
        <begin position="13"/>
        <end position="318"/>
    </location>
</feature>
<reference evidence="6" key="1">
    <citation type="journal article" date="2019" name="Int. J. Syst. Evol. Microbiol.">
        <title>The Global Catalogue of Microorganisms (GCM) 10K type strain sequencing project: providing services to taxonomists for standard genome sequencing and annotation.</title>
        <authorList>
            <consortium name="The Broad Institute Genomics Platform"/>
            <consortium name="The Broad Institute Genome Sequencing Center for Infectious Disease"/>
            <person name="Wu L."/>
            <person name="Ma J."/>
        </authorList>
    </citation>
    <scope>NUCLEOTIDE SEQUENCE [LARGE SCALE GENOMIC DNA]</scope>
    <source>
        <strain evidence="6">CCUG 50347</strain>
    </source>
</reference>
<proteinExistence type="inferred from homology"/>
<dbReference type="InterPro" id="IPR027278">
    <property type="entry name" value="ACCD_DCysDesulf"/>
</dbReference>
<dbReference type="PIRSF" id="PIRSF006278">
    <property type="entry name" value="ACCD_DCysDesulf"/>
    <property type="match status" value="1"/>
</dbReference>
<gene>
    <name evidence="5" type="ORF">ACFPEL_19910</name>
</gene>
<evidence type="ECO:0000313" key="6">
    <source>
        <dbReference type="Proteomes" id="UP001595909"/>
    </source>
</evidence>
<dbReference type="InterPro" id="IPR036052">
    <property type="entry name" value="TrpB-like_PALP_sf"/>
</dbReference>
<dbReference type="PANTHER" id="PTHR43780">
    <property type="entry name" value="1-AMINOCYCLOPROPANE-1-CARBOXYLATE DEAMINASE-RELATED"/>
    <property type="match status" value="1"/>
</dbReference>
<dbReference type="RefSeq" id="WP_274191290.1">
    <property type="nucleotide sequence ID" value="NZ_BAABHN010000041.1"/>
</dbReference>
<accession>A0ABV9RMF5</accession>
<dbReference type="Proteomes" id="UP001595909">
    <property type="component" value="Unassembled WGS sequence"/>
</dbReference>
<dbReference type="EMBL" id="JBHSIM010000041">
    <property type="protein sequence ID" value="MFC4834689.1"/>
    <property type="molecule type" value="Genomic_DNA"/>
</dbReference>
<dbReference type="InterPro" id="IPR001926">
    <property type="entry name" value="TrpB-like_PALP"/>
</dbReference>
<dbReference type="PANTHER" id="PTHR43780:SF2">
    <property type="entry name" value="1-AMINOCYCLOPROPANE-1-CARBOXYLATE DEAMINASE-RELATED"/>
    <property type="match status" value="1"/>
</dbReference>
<organism evidence="5 6">
    <name type="scientific">Actinomycetospora chibensis</name>
    <dbReference type="NCBI Taxonomy" id="663606"/>
    <lineage>
        <taxon>Bacteria</taxon>
        <taxon>Bacillati</taxon>
        <taxon>Actinomycetota</taxon>
        <taxon>Actinomycetes</taxon>
        <taxon>Pseudonocardiales</taxon>
        <taxon>Pseudonocardiaceae</taxon>
        <taxon>Actinomycetospora</taxon>
    </lineage>
</organism>